<feature type="region of interest" description="Disordered" evidence="1">
    <location>
        <begin position="1"/>
        <end position="76"/>
    </location>
</feature>
<gene>
    <name evidence="2" type="ORF">AC578_3457</name>
</gene>
<protein>
    <submittedName>
        <fullName evidence="2">Uncharacterized protein</fullName>
    </submittedName>
</protein>
<dbReference type="EMBL" id="LFZN01000017">
    <property type="protein sequence ID" value="KXT04942.1"/>
    <property type="molecule type" value="Genomic_DNA"/>
</dbReference>
<feature type="compositionally biased region" description="Basic and acidic residues" evidence="1">
    <location>
        <begin position="13"/>
        <end position="23"/>
    </location>
</feature>
<reference evidence="2 3" key="1">
    <citation type="submission" date="2015-07" db="EMBL/GenBank/DDBJ databases">
        <title>Comparative genomics of the Sigatoka disease complex on banana suggests a link between parallel evolutionary changes in Pseudocercospora fijiensis and Pseudocercospora eumusae and increased virulence on the banana host.</title>
        <authorList>
            <person name="Chang T.-C."/>
            <person name="Salvucci A."/>
            <person name="Crous P.W."/>
            <person name="Stergiopoulos I."/>
        </authorList>
    </citation>
    <scope>NUCLEOTIDE SEQUENCE [LARGE SCALE GENOMIC DNA]</scope>
    <source>
        <strain evidence="2 3">CBS 114824</strain>
    </source>
</reference>
<feature type="compositionally biased region" description="Basic residues" evidence="1">
    <location>
        <begin position="67"/>
        <end position="76"/>
    </location>
</feature>
<comment type="caution">
    <text evidence="2">The sequence shown here is derived from an EMBL/GenBank/DDBJ whole genome shotgun (WGS) entry which is preliminary data.</text>
</comment>
<evidence type="ECO:0000313" key="2">
    <source>
        <dbReference type="EMBL" id="KXT04942.1"/>
    </source>
</evidence>
<proteinExistence type="predicted"/>
<sequence length="76" mass="9298">MSDDSGYWNHMGDYSDSKGDYDPRSGWTDEDWAESARFAEAARKEREEQEQKEKERREQREKERREQRMKKHGKKN</sequence>
<dbReference type="STRING" id="321146.A0A139HRD9"/>
<dbReference type="Proteomes" id="UP000070133">
    <property type="component" value="Unassembled WGS sequence"/>
</dbReference>
<accession>A0A139HRD9</accession>
<dbReference type="AlphaFoldDB" id="A0A139HRD9"/>
<evidence type="ECO:0000256" key="1">
    <source>
        <dbReference type="SAM" id="MobiDB-lite"/>
    </source>
</evidence>
<name>A0A139HRD9_9PEZI</name>
<keyword evidence="3" id="KW-1185">Reference proteome</keyword>
<evidence type="ECO:0000313" key="3">
    <source>
        <dbReference type="Proteomes" id="UP000070133"/>
    </source>
</evidence>
<feature type="compositionally biased region" description="Basic and acidic residues" evidence="1">
    <location>
        <begin position="40"/>
        <end position="66"/>
    </location>
</feature>
<organism evidence="2 3">
    <name type="scientific">Pseudocercospora eumusae</name>
    <dbReference type="NCBI Taxonomy" id="321146"/>
    <lineage>
        <taxon>Eukaryota</taxon>
        <taxon>Fungi</taxon>
        <taxon>Dikarya</taxon>
        <taxon>Ascomycota</taxon>
        <taxon>Pezizomycotina</taxon>
        <taxon>Dothideomycetes</taxon>
        <taxon>Dothideomycetidae</taxon>
        <taxon>Mycosphaerellales</taxon>
        <taxon>Mycosphaerellaceae</taxon>
        <taxon>Pseudocercospora</taxon>
    </lineage>
</organism>